<evidence type="ECO:0000313" key="3">
    <source>
        <dbReference type="Proteomes" id="UP000540506"/>
    </source>
</evidence>
<accession>A0A7W7RAC5</accession>
<dbReference type="Proteomes" id="UP000540506">
    <property type="component" value="Unassembled WGS sequence"/>
</dbReference>
<proteinExistence type="predicted"/>
<sequence>MGTDADVTGHHNDPGGLVAAPSDHGAGRDLETASVQLGFEWDLVGALEGSAPGRNWLGLLVEQGDRHLEPLVDDDLPGRDLRHPGPPSVQQADCRVHRGCRLGGVCRAVVPPLPEILDLTLQSIGFVISHRNTLSVAPAG</sequence>
<evidence type="ECO:0000313" key="2">
    <source>
        <dbReference type="EMBL" id="MBB4928205.1"/>
    </source>
</evidence>
<evidence type="ECO:0000256" key="1">
    <source>
        <dbReference type="SAM" id="MobiDB-lite"/>
    </source>
</evidence>
<dbReference type="AlphaFoldDB" id="A0A7W7RAC5"/>
<reference evidence="2 3" key="1">
    <citation type="submission" date="2020-08" db="EMBL/GenBank/DDBJ databases">
        <title>Sequencing the genomes of 1000 actinobacteria strains.</title>
        <authorList>
            <person name="Klenk H.-P."/>
        </authorList>
    </citation>
    <scope>NUCLEOTIDE SEQUENCE [LARGE SCALE GENOMIC DNA]</scope>
    <source>
        <strain evidence="2 3">DSM 41654</strain>
    </source>
</reference>
<gene>
    <name evidence="2" type="ORF">FHR34_007300</name>
</gene>
<name>A0A7W7RAC5_KITKI</name>
<dbReference type="EMBL" id="JACHJV010000002">
    <property type="protein sequence ID" value="MBB4928205.1"/>
    <property type="molecule type" value="Genomic_DNA"/>
</dbReference>
<protein>
    <submittedName>
        <fullName evidence="2">Uncharacterized protein</fullName>
    </submittedName>
</protein>
<comment type="caution">
    <text evidence="2">The sequence shown here is derived from an EMBL/GenBank/DDBJ whole genome shotgun (WGS) entry which is preliminary data.</text>
</comment>
<feature type="region of interest" description="Disordered" evidence="1">
    <location>
        <begin position="1"/>
        <end position="27"/>
    </location>
</feature>
<organism evidence="2 3">
    <name type="scientific">Kitasatospora kifunensis</name>
    <name type="common">Streptomyces kifunensis</name>
    <dbReference type="NCBI Taxonomy" id="58351"/>
    <lineage>
        <taxon>Bacteria</taxon>
        <taxon>Bacillati</taxon>
        <taxon>Actinomycetota</taxon>
        <taxon>Actinomycetes</taxon>
        <taxon>Kitasatosporales</taxon>
        <taxon>Streptomycetaceae</taxon>
        <taxon>Kitasatospora</taxon>
    </lineage>
</organism>
<keyword evidence="3" id="KW-1185">Reference proteome</keyword>